<evidence type="ECO:0008006" key="4">
    <source>
        <dbReference type="Google" id="ProtNLM"/>
    </source>
</evidence>
<keyword evidence="3" id="KW-1185">Reference proteome</keyword>
<dbReference type="AlphaFoldDB" id="A0A6L7GND5"/>
<gene>
    <name evidence="2" type="ORF">GIY30_06965</name>
</gene>
<dbReference type="EMBL" id="WMBR01000001">
    <property type="protein sequence ID" value="MXP21093.1"/>
    <property type="molecule type" value="Genomic_DNA"/>
</dbReference>
<sequence>MKLVSVTSIQVADETFVAAAPSLAAEVVGDRGNWRRWWPDLRLGVTEQRGAQGVRWTVDGPLTGSMEIWCEPVLDGFILHYFLHAEPVTRRATTSRGGAGAVADENRRRRAAGKVMSFEVKARLEAERVVGGPAVADPDAVSATSSVPATKGVR</sequence>
<protein>
    <recommendedName>
        <fullName evidence="4">Polyketide cyclase / dehydrase and lipid transport</fullName>
    </recommendedName>
</protein>
<evidence type="ECO:0000313" key="3">
    <source>
        <dbReference type="Proteomes" id="UP000475545"/>
    </source>
</evidence>
<comment type="caution">
    <text evidence="2">The sequence shown here is derived from an EMBL/GenBank/DDBJ whole genome shotgun (WGS) entry which is preliminary data.</text>
</comment>
<proteinExistence type="predicted"/>
<organism evidence="2 3">
    <name type="scientific">Gordonia mangrovi</name>
    <dbReference type="NCBI Taxonomy" id="2665643"/>
    <lineage>
        <taxon>Bacteria</taxon>
        <taxon>Bacillati</taxon>
        <taxon>Actinomycetota</taxon>
        <taxon>Actinomycetes</taxon>
        <taxon>Mycobacteriales</taxon>
        <taxon>Gordoniaceae</taxon>
        <taxon>Gordonia</taxon>
    </lineage>
</organism>
<dbReference type="Proteomes" id="UP000475545">
    <property type="component" value="Unassembled WGS sequence"/>
</dbReference>
<feature type="region of interest" description="Disordered" evidence="1">
    <location>
        <begin position="134"/>
        <end position="154"/>
    </location>
</feature>
<accession>A0A6L7GND5</accession>
<evidence type="ECO:0000313" key="2">
    <source>
        <dbReference type="EMBL" id="MXP21093.1"/>
    </source>
</evidence>
<evidence type="ECO:0000256" key="1">
    <source>
        <dbReference type="SAM" id="MobiDB-lite"/>
    </source>
</evidence>
<dbReference type="RefSeq" id="WP_160901135.1">
    <property type="nucleotide sequence ID" value="NZ_CP102850.1"/>
</dbReference>
<reference evidence="2 3" key="1">
    <citation type="submission" date="2019-11" db="EMBL/GenBank/DDBJ databases">
        <title>Gordonia sp. nov., a novel actinobacterium isolated from mangrove soil in Hainan.</title>
        <authorList>
            <person name="Huang X."/>
            <person name="Xie Y."/>
            <person name="Chu X."/>
            <person name="Xiao K."/>
        </authorList>
    </citation>
    <scope>NUCLEOTIDE SEQUENCE [LARGE SCALE GENOMIC DNA]</scope>
    <source>
        <strain evidence="2 3">HNM0687</strain>
    </source>
</reference>
<name>A0A6L7GND5_9ACTN</name>